<dbReference type="Proteomes" id="UP000198765">
    <property type="component" value="Chromosome I"/>
</dbReference>
<dbReference type="PANTHER" id="PTHR30272">
    <property type="entry name" value="3-HYDROXYACYL-[ACYL-CARRIER-PROTEIN] DEHYDRATASE"/>
    <property type="match status" value="1"/>
</dbReference>
<dbReference type="InterPro" id="IPR013114">
    <property type="entry name" value="FabA_FabZ"/>
</dbReference>
<comment type="similarity">
    <text evidence="1">Belongs to the thioester dehydratase family. FabZ subfamily.</text>
</comment>
<dbReference type="AlphaFoldDB" id="A0A1A8ZBG3"/>
<dbReference type="PATRIC" id="fig|299146.4.peg.1213"/>
<dbReference type="InterPro" id="IPR029069">
    <property type="entry name" value="HotDog_dom_sf"/>
</dbReference>
<protein>
    <submittedName>
        <fullName evidence="4">3-hydroxyacyl-[acyl-carrier-protein] dehydratase</fullName>
    </submittedName>
</protein>
<proteinExistence type="inferred from homology"/>
<keyword evidence="5" id="KW-1185">Reference proteome</keyword>
<dbReference type="OrthoDB" id="9787658at2"/>
<evidence type="ECO:0000256" key="1">
    <source>
        <dbReference type="ARBA" id="ARBA00009174"/>
    </source>
</evidence>
<keyword evidence="2" id="KW-0456">Lyase</keyword>
<reference evidence="4 5" key="1">
    <citation type="submission" date="2016-06" db="EMBL/GenBank/DDBJ databases">
        <authorList>
            <person name="Kjaerup R.B."/>
            <person name="Dalgaard T.S."/>
            <person name="Juul-Madsen H.R."/>
        </authorList>
    </citation>
    <scope>NUCLEOTIDE SEQUENCE [LARGE SCALE GENOMIC DNA]</scope>
    <source>
        <strain evidence="4 5">DSM 45248</strain>
    </source>
</reference>
<dbReference type="RefSeq" id="WP_091192163.1">
    <property type="nucleotide sequence ID" value="NZ_LT594324.1"/>
</dbReference>
<evidence type="ECO:0000256" key="2">
    <source>
        <dbReference type="ARBA" id="ARBA00023239"/>
    </source>
</evidence>
<evidence type="ECO:0000259" key="3">
    <source>
        <dbReference type="Pfam" id="PF22818"/>
    </source>
</evidence>
<dbReference type="Gene3D" id="3.10.129.10">
    <property type="entry name" value="Hotdog Thioesterase"/>
    <property type="match status" value="1"/>
</dbReference>
<name>A0A1A8ZBG3_9ACTN</name>
<sequence>MSRSFAAPLDAVDEVEPGTDGVTATKRIVATDPYLEGHYPGFPIYPGVFTLESVFQAARRAVEAERGPDVGVSVAAVRSVRFKAPLLPGDVLTVSCRLSDDPDDPGRVRAVADCRRRDGAATAKVTLELRVGAGSADA</sequence>
<dbReference type="PANTHER" id="PTHR30272:SF1">
    <property type="entry name" value="3-HYDROXYACYL-[ACYL-CARRIER-PROTEIN] DEHYDRATASE"/>
    <property type="match status" value="1"/>
</dbReference>
<gene>
    <name evidence="4" type="ORF">GA0070621_1171</name>
</gene>
<feature type="domain" description="ApeI dehydratase-like" evidence="3">
    <location>
        <begin position="20"/>
        <end position="100"/>
    </location>
</feature>
<organism evidence="4 5">
    <name type="scientific">Micromonospora narathiwatensis</name>
    <dbReference type="NCBI Taxonomy" id="299146"/>
    <lineage>
        <taxon>Bacteria</taxon>
        <taxon>Bacillati</taxon>
        <taxon>Actinomycetota</taxon>
        <taxon>Actinomycetes</taxon>
        <taxon>Micromonosporales</taxon>
        <taxon>Micromonosporaceae</taxon>
        <taxon>Micromonospora</taxon>
    </lineage>
</organism>
<dbReference type="SUPFAM" id="SSF54637">
    <property type="entry name" value="Thioesterase/thiol ester dehydrase-isomerase"/>
    <property type="match status" value="1"/>
</dbReference>
<evidence type="ECO:0000313" key="5">
    <source>
        <dbReference type="Proteomes" id="UP000198765"/>
    </source>
</evidence>
<accession>A0A1A8ZBG3</accession>
<dbReference type="InterPro" id="IPR054545">
    <property type="entry name" value="ApeI-like"/>
</dbReference>
<dbReference type="Pfam" id="PF22818">
    <property type="entry name" value="ApeI-like"/>
    <property type="match status" value="1"/>
</dbReference>
<evidence type="ECO:0000313" key="4">
    <source>
        <dbReference type="EMBL" id="SBT41205.1"/>
    </source>
</evidence>
<dbReference type="GO" id="GO:0016829">
    <property type="term" value="F:lyase activity"/>
    <property type="evidence" value="ECO:0007669"/>
    <property type="project" value="UniProtKB-KW"/>
</dbReference>
<dbReference type="EMBL" id="LT594324">
    <property type="protein sequence ID" value="SBT41205.1"/>
    <property type="molecule type" value="Genomic_DNA"/>
</dbReference>